<dbReference type="Gene3D" id="3.10.50.10">
    <property type="match status" value="1"/>
</dbReference>
<evidence type="ECO:0000313" key="10">
    <source>
        <dbReference type="Proteomes" id="UP000663829"/>
    </source>
</evidence>
<dbReference type="InterPro" id="IPR001223">
    <property type="entry name" value="Glyco_hydro18_cat"/>
</dbReference>
<feature type="region of interest" description="Disordered" evidence="4">
    <location>
        <begin position="1"/>
        <end position="61"/>
    </location>
</feature>
<evidence type="ECO:0000313" key="6">
    <source>
        <dbReference type="EMBL" id="CAF0853766.1"/>
    </source>
</evidence>
<dbReference type="Proteomes" id="UP000681722">
    <property type="component" value="Unassembled WGS sequence"/>
</dbReference>
<dbReference type="InterPro" id="IPR009057">
    <property type="entry name" value="Homeodomain-like_sf"/>
</dbReference>
<dbReference type="PANTHER" id="PTHR11177:SF317">
    <property type="entry name" value="CHITINASE 12-RELATED"/>
    <property type="match status" value="1"/>
</dbReference>
<comment type="caution">
    <text evidence="7">The sequence shown here is derived from an EMBL/GenBank/DDBJ whole genome shotgun (WGS) entry which is preliminary data.</text>
</comment>
<dbReference type="Proteomes" id="UP000663829">
    <property type="component" value="Unassembled WGS sequence"/>
</dbReference>
<feature type="compositionally biased region" description="Basic and acidic residues" evidence="4">
    <location>
        <begin position="1"/>
        <end position="22"/>
    </location>
</feature>
<dbReference type="PROSITE" id="PS01095">
    <property type="entry name" value="GH18_1"/>
    <property type="match status" value="1"/>
</dbReference>
<feature type="region of interest" description="Disordered" evidence="4">
    <location>
        <begin position="322"/>
        <end position="345"/>
    </location>
</feature>
<name>A0A813ZFZ2_9BILA</name>
<organism evidence="7 10">
    <name type="scientific">Didymodactylos carnosus</name>
    <dbReference type="NCBI Taxonomy" id="1234261"/>
    <lineage>
        <taxon>Eukaryota</taxon>
        <taxon>Metazoa</taxon>
        <taxon>Spiralia</taxon>
        <taxon>Gnathifera</taxon>
        <taxon>Rotifera</taxon>
        <taxon>Eurotatoria</taxon>
        <taxon>Bdelloidea</taxon>
        <taxon>Philodinida</taxon>
        <taxon>Philodinidae</taxon>
        <taxon>Didymodactylos</taxon>
    </lineage>
</organism>
<sequence length="1404" mass="157918">MDISLGDKKPISDEKCETKLEIEDSVAARTKEIAKRPRRERSPPPKSKKPKEVVPKQQDKTKWTMEEQKQFFSTLRIYGKNFEALGRCFNARRSLVNPDAQKRTNGQIRCFYYRSFRTVSKLCTLSDEEKNSLDSLELRSVLAYLCLKPKVKCFDKKPTIMVLHQLIRNGNAFLRVKGHREHVSIIGKALKPPKISTTISSTKQSDRSLPNHVKVLLSPADSFAYMRVGLAMRHPHIEMTLSQTTKILELAVKLTQHWQLNTQAESASCSQSKITDEQPNEYLEQIILYPHCLYSSSVHQESSSLAALSTMNNRTKKIFNEQVKSRRCSRSDSEKSCSSTTKSLSAVDNNSCTDIISSTTSTTTTSKRNNMSEGEFMYDLPAQKKVSPPSPVSSSLSLTSGLNKSSLARTAMIMAAKKAANNQEIANANEHGFMLSNLDMTEDEADSSGNSHLLFKHRYDTIHLNEEVYSEDEVDSEMIAIHNEMEADTALPSKHAETTTDNDNINTQIPSTTTTITTPKVTMADLRNGISRTNNFLSSLTIGQIHKMFQCPKELHFVYSFTRRNNIVNKDDDDLTFLHYIIQIANQCLVNLTVQKEGKISTKKSTKKQRTKCLCSCCNHHGKESHRRIPTTATTIKIVSSSNEKSLIKTDVNTLLQTSPQLHNDYESNFQQQHEQIQRNSNIVIHIQPVDELSNILIPEQNLVPSFSWLTKYLLIVEQQQTTINSLLTTAVTTSTPLPNSNNNDTTATTVTASNSNNIRLNSINSSIQPLDDSLIQSLAAEQATSAAKRMMNDSAFFSGYRRVRRPLRYGDQAIRASNMQTLLSDAVQNALAANNLTSTKTQLVHEKQDDTSFLTTMENDRRSMNNVDFEFDQNDFLNDNTNMSTMSLSTTIVNAALQSKDSRLRLDCDWPDEMSDLSMGSSFRDVLEHNSTLQTSDDIGFHNVRTNEDEYILLILLLLDLLNIQNIIADCGGEFKVLCYFSSWTGIHPEPKICTHIVYTFARIEEDNTLTGVWSNPLKEFKLNKDPDVKILLAIGGQDYAIRRADEMMSKNETRSKFVISTTKLLRTHEFDGIDLNFEPSEALGLAQTPGPPLIEDKNKLTNLCRELQEEYTGEAERTGRQRLLITVTISGIKKHLESRYDVEELSKCADWLNVQGYDYRGSQDKIAEHPSSLYSATTHSGADLDLNQAASIRYLVSSNNIQPSKLLLGLPAFGKKFRLTSDLHDIGSPANCLQSASYTELCRNLMSGWQRVWLDDRKVPIMIKGDEVIGYDDPKSIALKVNYAKDQGLSGIFLYPVNFDDSSGQSCNQGHFPLVQAAKMAVANYTVPCVAPTEPLLNTTALPRNRTKLITPKWKLSRSDYLTNHNKYHRKSNSSSPSFIIKTSIIFVLNLCTSSLLIISLY</sequence>
<keyword evidence="1 3" id="KW-0378">Hydrolase</keyword>
<evidence type="ECO:0000256" key="3">
    <source>
        <dbReference type="RuleBase" id="RU000489"/>
    </source>
</evidence>
<feature type="compositionally biased region" description="Basic and acidic residues" evidence="4">
    <location>
        <begin position="50"/>
        <end position="61"/>
    </location>
</feature>
<evidence type="ECO:0000259" key="5">
    <source>
        <dbReference type="PROSITE" id="PS51910"/>
    </source>
</evidence>
<dbReference type="EMBL" id="CAJOBC010001481">
    <property type="protein sequence ID" value="CAF3681057.1"/>
    <property type="molecule type" value="Genomic_DNA"/>
</dbReference>
<dbReference type="PANTHER" id="PTHR11177">
    <property type="entry name" value="CHITINASE"/>
    <property type="match status" value="1"/>
</dbReference>
<dbReference type="Proteomes" id="UP000682733">
    <property type="component" value="Unassembled WGS sequence"/>
</dbReference>
<dbReference type="EMBL" id="CAJNOQ010001481">
    <property type="protein sequence ID" value="CAF0898146.1"/>
    <property type="molecule type" value="Genomic_DNA"/>
</dbReference>
<feature type="compositionally biased region" description="Low complexity" evidence="4">
    <location>
        <begin position="336"/>
        <end position="345"/>
    </location>
</feature>
<dbReference type="InterPro" id="IPR050314">
    <property type="entry name" value="Glycosyl_Hydrlase_18"/>
</dbReference>
<dbReference type="InterPro" id="IPR017853">
    <property type="entry name" value="GH"/>
</dbReference>
<dbReference type="Pfam" id="PF00704">
    <property type="entry name" value="Glyco_hydro_18"/>
    <property type="match status" value="1"/>
</dbReference>
<dbReference type="GO" id="GO:0006032">
    <property type="term" value="P:chitin catabolic process"/>
    <property type="evidence" value="ECO:0007669"/>
    <property type="project" value="UniProtKB-ARBA"/>
</dbReference>
<dbReference type="Gene3D" id="1.10.10.60">
    <property type="entry name" value="Homeodomain-like"/>
    <property type="match status" value="1"/>
</dbReference>
<proteinExistence type="predicted"/>
<evidence type="ECO:0000313" key="8">
    <source>
        <dbReference type="EMBL" id="CAF3638922.1"/>
    </source>
</evidence>
<dbReference type="InterPro" id="IPR001579">
    <property type="entry name" value="Glyco_hydro_18_chit_AS"/>
</dbReference>
<dbReference type="GO" id="GO:0008061">
    <property type="term" value="F:chitin binding"/>
    <property type="evidence" value="ECO:0007669"/>
    <property type="project" value="InterPro"/>
</dbReference>
<dbReference type="InterPro" id="IPR029070">
    <property type="entry name" value="Chitinase_insertion_sf"/>
</dbReference>
<feature type="compositionally biased region" description="Basic and acidic residues" evidence="4">
    <location>
        <begin position="29"/>
        <end position="43"/>
    </location>
</feature>
<dbReference type="GO" id="GO:0005576">
    <property type="term" value="C:extracellular region"/>
    <property type="evidence" value="ECO:0007669"/>
    <property type="project" value="TreeGrafter"/>
</dbReference>
<accession>A0A813ZFZ2</accession>
<dbReference type="EMBL" id="CAJNOK010002297">
    <property type="protein sequence ID" value="CAF0853766.1"/>
    <property type="molecule type" value="Genomic_DNA"/>
</dbReference>
<protein>
    <recommendedName>
        <fullName evidence="5">GH18 domain-containing protein</fullName>
    </recommendedName>
</protein>
<feature type="domain" description="GH18" evidence="5">
    <location>
        <begin position="976"/>
        <end position="1327"/>
    </location>
</feature>
<keyword evidence="2 3" id="KW-0326">Glycosidase</keyword>
<dbReference type="PROSITE" id="PS51910">
    <property type="entry name" value="GH18_2"/>
    <property type="match status" value="1"/>
</dbReference>
<dbReference type="Gene3D" id="3.20.20.80">
    <property type="entry name" value="Glycosidases"/>
    <property type="match status" value="1"/>
</dbReference>
<evidence type="ECO:0000256" key="4">
    <source>
        <dbReference type="SAM" id="MobiDB-lite"/>
    </source>
</evidence>
<keyword evidence="10" id="KW-1185">Reference proteome</keyword>
<dbReference type="SMART" id="SM00636">
    <property type="entry name" value="Glyco_18"/>
    <property type="match status" value="1"/>
</dbReference>
<reference evidence="7" key="1">
    <citation type="submission" date="2021-02" db="EMBL/GenBank/DDBJ databases">
        <authorList>
            <person name="Nowell W R."/>
        </authorList>
    </citation>
    <scope>NUCLEOTIDE SEQUENCE</scope>
</reference>
<evidence type="ECO:0000256" key="2">
    <source>
        <dbReference type="ARBA" id="ARBA00023295"/>
    </source>
</evidence>
<dbReference type="SUPFAM" id="SSF46689">
    <property type="entry name" value="Homeodomain-like"/>
    <property type="match status" value="1"/>
</dbReference>
<evidence type="ECO:0000313" key="7">
    <source>
        <dbReference type="EMBL" id="CAF0898146.1"/>
    </source>
</evidence>
<evidence type="ECO:0000313" key="9">
    <source>
        <dbReference type="EMBL" id="CAF3681057.1"/>
    </source>
</evidence>
<dbReference type="EMBL" id="CAJOBA010002297">
    <property type="protein sequence ID" value="CAF3638922.1"/>
    <property type="molecule type" value="Genomic_DNA"/>
</dbReference>
<dbReference type="GO" id="GO:0004568">
    <property type="term" value="F:chitinase activity"/>
    <property type="evidence" value="ECO:0007669"/>
    <property type="project" value="UniProtKB-ARBA"/>
</dbReference>
<dbReference type="Proteomes" id="UP000677228">
    <property type="component" value="Unassembled WGS sequence"/>
</dbReference>
<dbReference type="SUPFAM" id="SSF54556">
    <property type="entry name" value="Chitinase insertion domain"/>
    <property type="match status" value="1"/>
</dbReference>
<dbReference type="OrthoDB" id="73875at2759"/>
<dbReference type="GO" id="GO:0005975">
    <property type="term" value="P:carbohydrate metabolic process"/>
    <property type="evidence" value="ECO:0007669"/>
    <property type="project" value="InterPro"/>
</dbReference>
<dbReference type="SUPFAM" id="SSF51445">
    <property type="entry name" value="(Trans)glycosidases"/>
    <property type="match status" value="1"/>
</dbReference>
<evidence type="ECO:0000256" key="1">
    <source>
        <dbReference type="ARBA" id="ARBA00022801"/>
    </source>
</evidence>
<dbReference type="InterPro" id="IPR011583">
    <property type="entry name" value="Chitinase_II/V-like_cat"/>
</dbReference>
<gene>
    <name evidence="7" type="ORF">GPM918_LOCUS8488</name>
    <name evidence="6" type="ORF">OVA965_LOCUS7280</name>
    <name evidence="9" type="ORF">SRO942_LOCUS8488</name>
    <name evidence="8" type="ORF">TMI583_LOCUS7276</name>
</gene>